<dbReference type="GO" id="GO:0016853">
    <property type="term" value="F:isomerase activity"/>
    <property type="evidence" value="ECO:0007669"/>
    <property type="project" value="UniProtKB-KW"/>
</dbReference>
<dbReference type="InterPro" id="IPR036237">
    <property type="entry name" value="Xyl_isomerase-like_sf"/>
</dbReference>
<reference evidence="3" key="1">
    <citation type="submission" date="2017-09" db="EMBL/GenBank/DDBJ databases">
        <title>Depth-based differentiation of microbial function through sediment-hosted aquifers and enrichment of novel symbionts in the deep terrestrial subsurface.</title>
        <authorList>
            <person name="Probst A.J."/>
            <person name="Ladd B."/>
            <person name="Jarett J.K."/>
            <person name="Geller-Mcgrath D.E."/>
            <person name="Sieber C.M.K."/>
            <person name="Emerson J.B."/>
            <person name="Anantharaman K."/>
            <person name="Thomas B.C."/>
            <person name="Malmstrom R."/>
            <person name="Stieglmeier M."/>
            <person name="Klingl A."/>
            <person name="Woyke T."/>
            <person name="Ryan C.M."/>
            <person name="Banfield J.F."/>
        </authorList>
    </citation>
    <scope>NUCLEOTIDE SEQUENCE [LARGE SCALE GENOMIC DNA]</scope>
</reference>
<dbReference type="Pfam" id="PF01261">
    <property type="entry name" value="AP_endonuc_2"/>
    <property type="match status" value="1"/>
</dbReference>
<evidence type="ECO:0000313" key="2">
    <source>
        <dbReference type="EMBL" id="PIZ17834.1"/>
    </source>
</evidence>
<comment type="caution">
    <text evidence="2">The sequence shown here is derived from an EMBL/GenBank/DDBJ whole genome shotgun (WGS) entry which is preliminary data.</text>
</comment>
<dbReference type="AlphaFoldDB" id="A0A2M7SEC4"/>
<evidence type="ECO:0000259" key="1">
    <source>
        <dbReference type="Pfam" id="PF01261"/>
    </source>
</evidence>
<dbReference type="Proteomes" id="UP000229307">
    <property type="component" value="Unassembled WGS sequence"/>
</dbReference>
<feature type="domain" description="Xylose isomerase-like TIM barrel" evidence="1">
    <location>
        <begin position="15"/>
        <end position="280"/>
    </location>
</feature>
<keyword evidence="2" id="KW-0413">Isomerase</keyword>
<organism evidence="2 3">
    <name type="scientific">Candidatus Desantisbacteria bacterium CG_4_10_14_0_8_um_filter_48_22</name>
    <dbReference type="NCBI Taxonomy" id="1974543"/>
    <lineage>
        <taxon>Bacteria</taxon>
        <taxon>Candidatus Desantisiibacteriota</taxon>
    </lineage>
</organism>
<sequence>MKLGFVTEYKEERVKFAAQAGFDCLEVVVNPGGALDLPSMTKDQIENAAGVFKENKIAVGMLHCTVNHLDPDKEKRAWNNKFMIKTMETAKQLGVEVISCNTWGDRSKTLQDNLPVYKEVFKEYAKAADANNVKIAMENCPHMGSYPITIGNIGMSPATWKALFDAVPSKAIGLEYDPSHLFWLGVDYIKAVYEFGDRIFCVHAKDTEIMRDVYSRTGIYGEGWWRYRIPGWGEIDWKAFMKALNDVGFNGNMAIEHEDPVFGGERTDEGLRLGLKFLRQFIG</sequence>
<dbReference type="PANTHER" id="PTHR12110">
    <property type="entry name" value="HYDROXYPYRUVATE ISOMERASE"/>
    <property type="match status" value="1"/>
</dbReference>
<proteinExistence type="predicted"/>
<dbReference type="EMBL" id="PFMR01000081">
    <property type="protein sequence ID" value="PIZ17834.1"/>
    <property type="molecule type" value="Genomic_DNA"/>
</dbReference>
<dbReference type="InterPro" id="IPR050312">
    <property type="entry name" value="IolE/XylAMocC-like"/>
</dbReference>
<dbReference type="SUPFAM" id="SSF51658">
    <property type="entry name" value="Xylose isomerase-like"/>
    <property type="match status" value="1"/>
</dbReference>
<dbReference type="InterPro" id="IPR013022">
    <property type="entry name" value="Xyl_isomerase-like_TIM-brl"/>
</dbReference>
<evidence type="ECO:0000313" key="3">
    <source>
        <dbReference type="Proteomes" id="UP000229307"/>
    </source>
</evidence>
<dbReference type="Gene3D" id="3.20.20.150">
    <property type="entry name" value="Divalent-metal-dependent TIM barrel enzymes"/>
    <property type="match status" value="1"/>
</dbReference>
<protein>
    <submittedName>
        <fullName evidence="2">Sugar phosphate isomerase</fullName>
    </submittedName>
</protein>
<gene>
    <name evidence="2" type="ORF">COY52_02570</name>
</gene>
<accession>A0A2M7SEC4</accession>
<dbReference type="PANTHER" id="PTHR12110:SF21">
    <property type="entry name" value="XYLOSE ISOMERASE-LIKE TIM BARREL DOMAIN-CONTAINING PROTEIN"/>
    <property type="match status" value="1"/>
</dbReference>
<name>A0A2M7SEC4_9BACT</name>